<keyword evidence="5" id="KW-0297">G-protein coupled receptor</keyword>
<protein>
    <recommendedName>
        <fullName evidence="10">G-protein coupled receptors family 1 profile domain-containing protein</fullName>
    </recommendedName>
</protein>
<dbReference type="SUPFAM" id="SSF81321">
    <property type="entry name" value="Family A G protein-coupled receptor-like"/>
    <property type="match status" value="1"/>
</dbReference>
<feature type="transmembrane region" description="Helical" evidence="9">
    <location>
        <begin position="133"/>
        <end position="151"/>
    </location>
</feature>
<comment type="caution">
    <text evidence="11">The sequence shown here is derived from an EMBL/GenBank/DDBJ whole genome shotgun (WGS) entry which is preliminary data.</text>
</comment>
<comment type="subcellular location">
    <subcellularLocation>
        <location evidence="1">Cell membrane</location>
        <topology evidence="1">Multi-pass membrane protein</topology>
    </subcellularLocation>
</comment>
<feature type="transmembrane region" description="Helical" evidence="9">
    <location>
        <begin position="81"/>
        <end position="102"/>
    </location>
</feature>
<evidence type="ECO:0000259" key="10">
    <source>
        <dbReference type="PROSITE" id="PS50262"/>
    </source>
</evidence>
<sequence>MTTTGLNVTVIRDLRNATFQYCYLWRNERDSLYLTKCITGSTLGIFSAFIFPIFAIIALITNSLFMYVFFKNRSNMPRHMIYMICVTISSVLTDFSVGWLWLFPSRGLPYITNGRVYFSLIFMSLTSCRFQRFIQSFASTSVVNILLLSAVDRCLAIKIPIKFAKIQPYHAWLACGVVFIFSFVMMLPFGIVVTWHRINDMQFCWVNPSDHFLHVYHTLFSNFGPIQTIILLMLNLTFLLFIRKYLKNRFLQQCTTNTQCINRKEIRICMLNLILSSSYIAISLPQAICILLARMPLASMTRIHRMIAYDIGHLMWSLNSVREIADFVVYAIYFKPLTDLLFQCYANFTLLYHRCLKYVITKTNDSEDSVT</sequence>
<feature type="transmembrane region" description="Helical" evidence="9">
    <location>
        <begin position="273"/>
        <end position="293"/>
    </location>
</feature>
<dbReference type="InterPro" id="IPR000276">
    <property type="entry name" value="GPCR_Rhodpsn"/>
</dbReference>
<evidence type="ECO:0000256" key="5">
    <source>
        <dbReference type="ARBA" id="ARBA00023040"/>
    </source>
</evidence>
<keyword evidence="6 9" id="KW-0472">Membrane</keyword>
<name>A0AAE2D917_SCHME</name>
<evidence type="ECO:0000256" key="9">
    <source>
        <dbReference type="SAM" id="Phobius"/>
    </source>
</evidence>
<evidence type="ECO:0000256" key="3">
    <source>
        <dbReference type="ARBA" id="ARBA00022692"/>
    </source>
</evidence>
<gene>
    <name evidence="11" type="ORF">MN116_000996</name>
</gene>
<keyword evidence="8" id="KW-0807">Transducer</keyword>
<evidence type="ECO:0000313" key="12">
    <source>
        <dbReference type="Proteomes" id="UP001292079"/>
    </source>
</evidence>
<dbReference type="Proteomes" id="UP001292079">
    <property type="component" value="Unassembled WGS sequence"/>
</dbReference>
<dbReference type="GO" id="GO:0005886">
    <property type="term" value="C:plasma membrane"/>
    <property type="evidence" value="ECO:0007669"/>
    <property type="project" value="UniProtKB-SubCell"/>
</dbReference>
<evidence type="ECO:0000256" key="7">
    <source>
        <dbReference type="ARBA" id="ARBA00023170"/>
    </source>
</evidence>
<keyword evidence="7" id="KW-0675">Receptor</keyword>
<dbReference type="Gene3D" id="1.20.1070.10">
    <property type="entry name" value="Rhodopsin 7-helix transmembrane proteins"/>
    <property type="match status" value="1"/>
</dbReference>
<feature type="transmembrane region" description="Helical" evidence="9">
    <location>
        <begin position="43"/>
        <end position="69"/>
    </location>
</feature>
<evidence type="ECO:0000256" key="4">
    <source>
        <dbReference type="ARBA" id="ARBA00022989"/>
    </source>
</evidence>
<dbReference type="Pfam" id="PF00001">
    <property type="entry name" value="7tm_1"/>
    <property type="match status" value="1"/>
</dbReference>
<feature type="transmembrane region" description="Helical" evidence="9">
    <location>
        <begin position="215"/>
        <end position="242"/>
    </location>
</feature>
<dbReference type="PROSITE" id="PS50262">
    <property type="entry name" value="G_PROTEIN_RECEP_F1_2"/>
    <property type="match status" value="1"/>
</dbReference>
<feature type="domain" description="G-protein coupled receptors family 1 profile" evidence="10">
    <location>
        <begin position="61"/>
        <end position="330"/>
    </location>
</feature>
<dbReference type="CDD" id="cd00637">
    <property type="entry name" value="7tm_classA_rhodopsin-like"/>
    <property type="match status" value="1"/>
</dbReference>
<keyword evidence="12" id="KW-1185">Reference proteome</keyword>
<evidence type="ECO:0000256" key="8">
    <source>
        <dbReference type="ARBA" id="ARBA00023224"/>
    </source>
</evidence>
<dbReference type="AlphaFoldDB" id="A0AAE2D917"/>
<dbReference type="GO" id="GO:0008528">
    <property type="term" value="F:G protein-coupled peptide receptor activity"/>
    <property type="evidence" value="ECO:0007669"/>
    <property type="project" value="TreeGrafter"/>
</dbReference>
<dbReference type="InterPro" id="IPR017452">
    <property type="entry name" value="GPCR_Rhodpsn_7TM"/>
</dbReference>
<keyword evidence="4 9" id="KW-1133">Transmembrane helix</keyword>
<reference evidence="11" key="1">
    <citation type="submission" date="2022-04" db="EMBL/GenBank/DDBJ databases">
        <authorList>
            <person name="Xu L."/>
            <person name="Lv Z."/>
        </authorList>
    </citation>
    <scope>NUCLEOTIDE SEQUENCE</scope>
    <source>
        <strain evidence="11">LV_2022a</strain>
    </source>
</reference>
<evidence type="ECO:0000256" key="1">
    <source>
        <dbReference type="ARBA" id="ARBA00004651"/>
    </source>
</evidence>
<evidence type="ECO:0000256" key="2">
    <source>
        <dbReference type="ARBA" id="ARBA00022475"/>
    </source>
</evidence>
<keyword evidence="2" id="KW-1003">Cell membrane</keyword>
<dbReference type="GO" id="GO:0007218">
    <property type="term" value="P:neuropeptide signaling pathway"/>
    <property type="evidence" value="ECO:0007669"/>
    <property type="project" value="TreeGrafter"/>
</dbReference>
<dbReference type="PANTHER" id="PTHR24230">
    <property type="entry name" value="G-PROTEIN COUPLED RECEPTOR"/>
    <property type="match status" value="1"/>
</dbReference>
<feature type="transmembrane region" description="Helical" evidence="9">
    <location>
        <begin position="171"/>
        <end position="195"/>
    </location>
</feature>
<dbReference type="EMBL" id="JALJAT010000001">
    <property type="protein sequence ID" value="KAK4475734.1"/>
    <property type="molecule type" value="Genomic_DNA"/>
</dbReference>
<accession>A0AAE2D917</accession>
<proteinExistence type="predicted"/>
<keyword evidence="3 9" id="KW-0812">Transmembrane</keyword>
<evidence type="ECO:0000256" key="6">
    <source>
        <dbReference type="ARBA" id="ARBA00023136"/>
    </source>
</evidence>
<reference evidence="11" key="2">
    <citation type="journal article" date="2023" name="Infect Dis Poverty">
        <title>Chromosome-scale genome of the human blood fluke Schistosoma mekongi and its implications for public health.</title>
        <authorList>
            <person name="Zhou M."/>
            <person name="Xu L."/>
            <person name="Xu D."/>
            <person name="Chen W."/>
            <person name="Khan J."/>
            <person name="Hu Y."/>
            <person name="Huang H."/>
            <person name="Wei H."/>
            <person name="Zhang Y."/>
            <person name="Chusongsang P."/>
            <person name="Tanasarnprasert K."/>
            <person name="Hu X."/>
            <person name="Limpanont Y."/>
            <person name="Lv Z."/>
        </authorList>
    </citation>
    <scope>NUCLEOTIDE SEQUENCE</scope>
    <source>
        <strain evidence="11">LV_2022a</strain>
    </source>
</reference>
<organism evidence="11 12">
    <name type="scientific">Schistosoma mekongi</name>
    <name type="common">Parasitic worm</name>
    <dbReference type="NCBI Taxonomy" id="38744"/>
    <lineage>
        <taxon>Eukaryota</taxon>
        <taxon>Metazoa</taxon>
        <taxon>Spiralia</taxon>
        <taxon>Lophotrochozoa</taxon>
        <taxon>Platyhelminthes</taxon>
        <taxon>Trematoda</taxon>
        <taxon>Digenea</taxon>
        <taxon>Strigeidida</taxon>
        <taxon>Schistosomatoidea</taxon>
        <taxon>Schistosomatidae</taxon>
        <taxon>Schistosoma</taxon>
    </lineage>
</organism>
<evidence type="ECO:0000313" key="11">
    <source>
        <dbReference type="EMBL" id="KAK4475734.1"/>
    </source>
</evidence>